<dbReference type="SMART" id="SM01059">
    <property type="entry name" value="CAT"/>
    <property type="match status" value="1"/>
</dbReference>
<dbReference type="Gene3D" id="3.30.559.10">
    <property type="entry name" value="Chloramphenicol acetyltransferase-like domain"/>
    <property type="match status" value="1"/>
</dbReference>
<dbReference type="GO" id="GO:0008811">
    <property type="term" value="F:chloramphenicol O-acetyltransferase activity"/>
    <property type="evidence" value="ECO:0007669"/>
    <property type="project" value="InterPro"/>
</dbReference>
<dbReference type="SUPFAM" id="SSF52777">
    <property type="entry name" value="CoA-dependent acyltransferases"/>
    <property type="match status" value="1"/>
</dbReference>
<dbReference type="InterPro" id="IPR001707">
    <property type="entry name" value="Cmp_AcTrfase"/>
</dbReference>
<dbReference type="PANTHER" id="PTHR38474">
    <property type="entry name" value="SLR0299 PROTEIN"/>
    <property type="match status" value="1"/>
</dbReference>
<comment type="caution">
    <text evidence="2">The sequence shown here is derived from an EMBL/GenBank/DDBJ whole genome shotgun (WGS) entry which is preliminary data.</text>
</comment>
<gene>
    <name evidence="2" type="ORF">PEDI_45160</name>
</gene>
<accession>A0AAN4W307</accession>
<name>A0AAN4W307_9BACT</name>
<evidence type="ECO:0000256" key="1">
    <source>
        <dbReference type="PIRSR" id="PIRSR000440-1"/>
    </source>
</evidence>
<dbReference type="Proteomes" id="UP001310022">
    <property type="component" value="Unassembled WGS sequence"/>
</dbReference>
<evidence type="ECO:0000313" key="2">
    <source>
        <dbReference type="EMBL" id="GJM63964.1"/>
    </source>
</evidence>
<dbReference type="RefSeq" id="WP_338239053.1">
    <property type="nucleotide sequence ID" value="NZ_BQKE01000003.1"/>
</dbReference>
<organism evidence="2 3">
    <name type="scientific">Persicobacter diffluens</name>
    <dbReference type="NCBI Taxonomy" id="981"/>
    <lineage>
        <taxon>Bacteria</taxon>
        <taxon>Pseudomonadati</taxon>
        <taxon>Bacteroidota</taxon>
        <taxon>Cytophagia</taxon>
        <taxon>Cytophagales</taxon>
        <taxon>Persicobacteraceae</taxon>
        <taxon>Persicobacter</taxon>
    </lineage>
</organism>
<dbReference type="PANTHER" id="PTHR38474:SF1">
    <property type="entry name" value="SLR0299 PROTEIN"/>
    <property type="match status" value="1"/>
</dbReference>
<keyword evidence="3" id="KW-1185">Reference proteome</keyword>
<dbReference type="EMBL" id="BQKE01000003">
    <property type="protein sequence ID" value="GJM63964.1"/>
    <property type="molecule type" value="Genomic_DNA"/>
</dbReference>
<proteinExistence type="predicted"/>
<evidence type="ECO:0000313" key="3">
    <source>
        <dbReference type="Proteomes" id="UP001310022"/>
    </source>
</evidence>
<feature type="active site" description="Proton acceptor" evidence="1">
    <location>
        <position position="187"/>
    </location>
</feature>
<sequence>MKKLDLKTWKRKEHFEFFSNFDEPFFGIVTEIEVTNAYHYCKNNEISFFAYYLYQSLKAANQLEAFRYRIIEGEVIIFDEIHASATIGRKDDTFAFSFSQYQPNFELFSKNLSLEIAELQKTSGLNLSDETARQDVIHYSSIPWTKFTGLTHARSFQHTDSAPKISFGKMYEENEKKWMSVAINVHHGLMDGIEIGRYLSIFQSLMNG</sequence>
<protein>
    <submittedName>
        <fullName evidence="2">Chloramphenicol acetyltransferase</fullName>
    </submittedName>
</protein>
<dbReference type="InterPro" id="IPR023213">
    <property type="entry name" value="CAT-like_dom_sf"/>
</dbReference>
<reference evidence="2 3" key="1">
    <citation type="submission" date="2021-12" db="EMBL/GenBank/DDBJ databases">
        <title>Genome sequencing of bacteria with rrn-lacking chromosome and rrn-plasmid.</title>
        <authorList>
            <person name="Anda M."/>
            <person name="Iwasaki W."/>
        </authorList>
    </citation>
    <scope>NUCLEOTIDE SEQUENCE [LARGE SCALE GENOMIC DNA]</scope>
    <source>
        <strain evidence="2 3">NBRC 15940</strain>
    </source>
</reference>
<dbReference type="AlphaFoldDB" id="A0AAN4W307"/>
<dbReference type="PIRSF" id="PIRSF000440">
    <property type="entry name" value="CAT"/>
    <property type="match status" value="1"/>
</dbReference>
<dbReference type="Pfam" id="PF00302">
    <property type="entry name" value="CAT"/>
    <property type="match status" value="1"/>
</dbReference>